<feature type="binding site" evidence="9">
    <location>
        <position position="124"/>
    </location>
    <ligand>
        <name>NADPH</name>
        <dbReference type="ChEBI" id="CHEBI:57783"/>
    </ligand>
</feature>
<keyword evidence="7 9" id="KW-0414">Isoprene biosynthesis</keyword>
<feature type="binding site" evidence="9">
    <location>
        <position position="150"/>
    </location>
    <ligand>
        <name>Mn(2+)</name>
        <dbReference type="ChEBI" id="CHEBI:29035"/>
    </ligand>
</feature>
<evidence type="ECO:0000259" key="11">
    <source>
        <dbReference type="Pfam" id="PF08436"/>
    </source>
</evidence>
<proteinExistence type="inferred from homology"/>
<dbReference type="InterPro" id="IPR013644">
    <property type="entry name" value="DXP_reductoisomerase_C"/>
</dbReference>
<evidence type="ECO:0000256" key="3">
    <source>
        <dbReference type="ARBA" id="ARBA00022723"/>
    </source>
</evidence>
<dbReference type="EMBL" id="CP036299">
    <property type="protein sequence ID" value="QDV32092.1"/>
    <property type="molecule type" value="Genomic_DNA"/>
</dbReference>
<dbReference type="InterPro" id="IPR003821">
    <property type="entry name" value="DXP_reductoisomerase"/>
</dbReference>
<evidence type="ECO:0000256" key="4">
    <source>
        <dbReference type="ARBA" id="ARBA00022857"/>
    </source>
</evidence>
<feature type="binding site" evidence="9">
    <location>
        <position position="150"/>
    </location>
    <ligand>
        <name>1-deoxy-D-xylulose 5-phosphate</name>
        <dbReference type="ChEBI" id="CHEBI:57792"/>
    </ligand>
</feature>
<feature type="domain" description="1-deoxy-D-xylulose 5-phosphate reductoisomerase C-terminal" evidence="11">
    <location>
        <begin position="144"/>
        <end position="227"/>
    </location>
</feature>
<feature type="binding site" evidence="9">
    <location>
        <position position="203"/>
    </location>
    <ligand>
        <name>NADPH</name>
        <dbReference type="ChEBI" id="CHEBI:57783"/>
    </ligand>
</feature>
<sequence length="382" mass="41229">MKQIALLGSTGSIGLSTLDVVRSDPASFQLFALAAHRRVRELASQCHEFHPRYAVIADPSLAGEIDRSLFPQETKLLFGEEGIEQVATDPQVGIVVSAIVGAAGLKGTWAAAQSGKRVALANKESLVVAGALVTNAAKASGGEILPVDSEHSAIFQCLAAGNRHEVARIHLTASGGPFRKSSRAELDKVTVAAALDHPTWKMGPKITIDSATMMNKALEVIEARWLFDASVDELNVVVHPQSIIHSLVEYVDGSILAQLSPPDMRLPIQYALSWPQRKPGFARKMNWFESQTMEFFPPDLDRFPALKLGFEVAAAGGGSGAVLNAANEVAVERFLNNDLKFMEIPQVCGEVLAAHTHSTNPSLSELLALDAWAREETRRWKA</sequence>
<protein>
    <recommendedName>
        <fullName evidence="9">1-deoxy-D-xylulose 5-phosphate reductoisomerase</fullName>
        <shortName evidence="9">DXP reductoisomerase</shortName>
        <ecNumber evidence="9">1.1.1.267</ecNumber>
    </recommendedName>
    <alternativeName>
        <fullName evidence="9">1-deoxyxylulose-5-phosphate reductoisomerase</fullName>
    </alternativeName>
    <alternativeName>
        <fullName evidence="9">2-C-methyl-D-erythritol 4-phosphate synthase</fullName>
    </alternativeName>
</protein>
<dbReference type="Gene3D" id="3.40.50.720">
    <property type="entry name" value="NAD(P)-binding Rossmann-like Domain"/>
    <property type="match status" value="1"/>
</dbReference>
<feature type="binding site" evidence="9">
    <location>
        <position position="216"/>
    </location>
    <ligand>
        <name>1-deoxy-D-xylulose 5-phosphate</name>
        <dbReference type="ChEBI" id="CHEBI:57792"/>
    </ligand>
</feature>
<feature type="binding site" evidence="9">
    <location>
        <position position="174"/>
    </location>
    <ligand>
        <name>1-deoxy-D-xylulose 5-phosphate</name>
        <dbReference type="ChEBI" id="CHEBI:57792"/>
    </ligand>
</feature>
<dbReference type="AlphaFoldDB" id="A0A518GU22"/>
<keyword evidence="14" id="KW-1185">Reference proteome</keyword>
<accession>A0A518GU22</accession>
<dbReference type="PANTHER" id="PTHR30525">
    <property type="entry name" value="1-DEOXY-D-XYLULOSE 5-PHOSPHATE REDUCTOISOMERASE"/>
    <property type="match status" value="1"/>
</dbReference>
<feature type="binding site" evidence="9">
    <location>
        <position position="11"/>
    </location>
    <ligand>
        <name>NADPH</name>
        <dbReference type="ChEBI" id="CHEBI:57783"/>
    </ligand>
</feature>
<reference evidence="13 14" key="1">
    <citation type="submission" date="2019-02" db="EMBL/GenBank/DDBJ databases">
        <title>Deep-cultivation of Planctomycetes and their phenomic and genomic characterization uncovers novel biology.</title>
        <authorList>
            <person name="Wiegand S."/>
            <person name="Jogler M."/>
            <person name="Boedeker C."/>
            <person name="Pinto D."/>
            <person name="Vollmers J."/>
            <person name="Rivas-Marin E."/>
            <person name="Kohn T."/>
            <person name="Peeters S.H."/>
            <person name="Heuer A."/>
            <person name="Rast P."/>
            <person name="Oberbeckmann S."/>
            <person name="Bunk B."/>
            <person name="Jeske O."/>
            <person name="Meyerdierks A."/>
            <person name="Storesund J.E."/>
            <person name="Kallscheuer N."/>
            <person name="Luecker S."/>
            <person name="Lage O.M."/>
            <person name="Pohl T."/>
            <person name="Merkel B.J."/>
            <person name="Hornburger P."/>
            <person name="Mueller R.-W."/>
            <person name="Bruemmer F."/>
            <person name="Labrenz M."/>
            <person name="Spormann A.M."/>
            <person name="Op den Camp H."/>
            <person name="Overmann J."/>
            <person name="Amann R."/>
            <person name="Jetten M.S.M."/>
            <person name="Mascher T."/>
            <person name="Medema M.H."/>
            <person name="Devos D.P."/>
            <person name="Kaster A.-K."/>
            <person name="Ovreas L."/>
            <person name="Rohde M."/>
            <person name="Galperin M.Y."/>
            <person name="Jogler C."/>
        </authorList>
    </citation>
    <scope>NUCLEOTIDE SEQUENCE [LARGE SCALE GENOMIC DNA]</scope>
    <source>
        <strain evidence="13 14">Spb1</strain>
    </source>
</reference>
<dbReference type="InterPro" id="IPR036291">
    <property type="entry name" value="NAD(P)-bd_dom_sf"/>
</dbReference>
<dbReference type="KEGG" id="peh:Spb1_40400"/>
<feature type="binding site" evidence="9">
    <location>
        <position position="37"/>
    </location>
    <ligand>
        <name>NADPH</name>
        <dbReference type="ChEBI" id="CHEBI:57783"/>
    </ligand>
</feature>
<keyword evidence="3 9" id="KW-0479">Metal-binding</keyword>
<dbReference type="Pfam" id="PF08436">
    <property type="entry name" value="DXP_redisom_C"/>
    <property type="match status" value="1"/>
</dbReference>
<dbReference type="Pfam" id="PF13288">
    <property type="entry name" value="DXPR_C"/>
    <property type="match status" value="1"/>
</dbReference>
<dbReference type="UniPathway" id="UPA00056">
    <property type="reaction ID" value="UER00092"/>
</dbReference>
<feature type="binding site" evidence="9">
    <location>
        <position position="210"/>
    </location>
    <ligand>
        <name>1-deoxy-D-xylulose 5-phosphate</name>
        <dbReference type="ChEBI" id="CHEBI:57792"/>
    </ligand>
</feature>
<gene>
    <name evidence="9 13" type="primary">dxr</name>
    <name evidence="13" type="ORF">Spb1_40400</name>
</gene>
<keyword evidence="5 9" id="KW-0560">Oxidoreductase</keyword>
<feature type="domain" description="DXP reductoisomerase C-terminal" evidence="12">
    <location>
        <begin position="259"/>
        <end position="375"/>
    </location>
</feature>
<dbReference type="HAMAP" id="MF_00183">
    <property type="entry name" value="DXP_reductoisom"/>
    <property type="match status" value="1"/>
</dbReference>
<dbReference type="NCBIfam" id="NF009114">
    <property type="entry name" value="PRK12464.1"/>
    <property type="match status" value="1"/>
</dbReference>
<feature type="binding site" evidence="9">
    <location>
        <position position="219"/>
    </location>
    <ligand>
        <name>Mn(2+)</name>
        <dbReference type="ChEBI" id="CHEBI:29035"/>
    </ligand>
</feature>
<evidence type="ECO:0000256" key="6">
    <source>
        <dbReference type="ARBA" id="ARBA00023211"/>
    </source>
</evidence>
<evidence type="ECO:0000259" key="12">
    <source>
        <dbReference type="Pfam" id="PF13288"/>
    </source>
</evidence>
<name>A0A518GU22_9PLAN</name>
<feature type="binding site" evidence="9">
    <location>
        <position position="219"/>
    </location>
    <ligand>
        <name>1-deoxy-D-xylulose 5-phosphate</name>
        <dbReference type="ChEBI" id="CHEBI:57792"/>
    </ligand>
</feature>
<dbReference type="Proteomes" id="UP000315349">
    <property type="component" value="Chromosome"/>
</dbReference>
<comment type="pathway">
    <text evidence="1 9">Isoprenoid biosynthesis; isopentenyl diphosphate biosynthesis via DXP pathway; isopentenyl diphosphate from 1-deoxy-D-xylulose 5-phosphate: step 1/6.</text>
</comment>
<dbReference type="InterPro" id="IPR036169">
    <property type="entry name" value="DXPR_C_sf"/>
</dbReference>
<feature type="binding site" evidence="9">
    <location>
        <position position="123"/>
    </location>
    <ligand>
        <name>1-deoxy-D-xylulose 5-phosphate</name>
        <dbReference type="ChEBI" id="CHEBI:57792"/>
    </ligand>
</feature>
<dbReference type="InterPro" id="IPR026877">
    <property type="entry name" value="DXPR_C"/>
</dbReference>
<dbReference type="GO" id="GO:0030604">
    <property type="term" value="F:1-deoxy-D-xylulose-5-phosphate reductoisomerase activity"/>
    <property type="evidence" value="ECO:0007669"/>
    <property type="project" value="UniProtKB-UniRule"/>
</dbReference>
<feature type="binding site" evidence="9">
    <location>
        <position position="215"/>
    </location>
    <ligand>
        <name>1-deoxy-D-xylulose 5-phosphate</name>
        <dbReference type="ChEBI" id="CHEBI:57792"/>
    </ligand>
</feature>
<feature type="binding site" evidence="9">
    <location>
        <position position="13"/>
    </location>
    <ligand>
        <name>NADPH</name>
        <dbReference type="ChEBI" id="CHEBI:57783"/>
    </ligand>
</feature>
<dbReference type="FunFam" id="3.40.50.720:FF:000045">
    <property type="entry name" value="1-deoxy-D-xylulose 5-phosphate reductoisomerase"/>
    <property type="match status" value="1"/>
</dbReference>
<evidence type="ECO:0000256" key="8">
    <source>
        <dbReference type="ARBA" id="ARBA00048543"/>
    </source>
</evidence>
<feature type="domain" description="1-deoxy-D-xylulose 5-phosphate reductoisomerase N-terminal" evidence="10">
    <location>
        <begin position="4"/>
        <end position="130"/>
    </location>
</feature>
<feature type="binding site" evidence="9">
    <location>
        <position position="148"/>
    </location>
    <ligand>
        <name>Mn(2+)</name>
        <dbReference type="ChEBI" id="CHEBI:29035"/>
    </ligand>
</feature>
<dbReference type="SUPFAM" id="SSF69055">
    <property type="entry name" value="1-deoxy-D-xylulose-5-phosphate reductoisomerase, C-terminal domain"/>
    <property type="match status" value="1"/>
</dbReference>
<feature type="binding site" evidence="9">
    <location>
        <position position="149"/>
    </location>
    <ligand>
        <name>1-deoxy-D-xylulose 5-phosphate</name>
        <dbReference type="ChEBI" id="CHEBI:57792"/>
    </ligand>
</feature>
<comment type="similarity">
    <text evidence="2 9">Belongs to the DXR family.</text>
</comment>
<dbReference type="NCBIfam" id="TIGR00243">
    <property type="entry name" value="Dxr"/>
    <property type="match status" value="1"/>
</dbReference>
<dbReference type="PIRSF" id="PIRSF006205">
    <property type="entry name" value="Dxp_reductismrs"/>
    <property type="match status" value="1"/>
</dbReference>
<feature type="binding site" evidence="9">
    <location>
        <position position="197"/>
    </location>
    <ligand>
        <name>1-deoxy-D-xylulose 5-phosphate</name>
        <dbReference type="ChEBI" id="CHEBI:57792"/>
    </ligand>
</feature>
<evidence type="ECO:0000256" key="2">
    <source>
        <dbReference type="ARBA" id="ARBA00006825"/>
    </source>
</evidence>
<evidence type="ECO:0000256" key="5">
    <source>
        <dbReference type="ARBA" id="ARBA00023002"/>
    </source>
</evidence>
<keyword evidence="13" id="KW-0413">Isomerase</keyword>
<comment type="caution">
    <text evidence="9">Lacks conserved residue(s) required for the propagation of feature annotation.</text>
</comment>
<evidence type="ECO:0000259" key="10">
    <source>
        <dbReference type="Pfam" id="PF02670"/>
    </source>
</evidence>
<dbReference type="EC" id="1.1.1.267" evidence="9"/>
<comment type="cofactor">
    <cofactor evidence="9">
        <name>Mg(2+)</name>
        <dbReference type="ChEBI" id="CHEBI:18420"/>
    </cofactor>
    <cofactor evidence="9">
        <name>Mn(2+)</name>
        <dbReference type="ChEBI" id="CHEBI:29035"/>
    </cofactor>
</comment>
<dbReference type="InterPro" id="IPR013512">
    <property type="entry name" value="DXP_reductoisomerase_N"/>
</dbReference>
<dbReference type="SUPFAM" id="SSF51735">
    <property type="entry name" value="NAD(P)-binding Rossmann-fold domains"/>
    <property type="match status" value="1"/>
</dbReference>
<evidence type="ECO:0000256" key="1">
    <source>
        <dbReference type="ARBA" id="ARBA00005094"/>
    </source>
</evidence>
<feature type="binding site" evidence="9">
    <location>
        <position position="12"/>
    </location>
    <ligand>
        <name>NADPH</name>
        <dbReference type="ChEBI" id="CHEBI:57783"/>
    </ligand>
</feature>
<comment type="catalytic activity">
    <reaction evidence="8">
        <text>2-C-methyl-D-erythritol 4-phosphate + NADP(+) = 1-deoxy-D-xylulose 5-phosphate + NADPH + H(+)</text>
        <dbReference type="Rhea" id="RHEA:13717"/>
        <dbReference type="ChEBI" id="CHEBI:15378"/>
        <dbReference type="ChEBI" id="CHEBI:57783"/>
        <dbReference type="ChEBI" id="CHEBI:57792"/>
        <dbReference type="ChEBI" id="CHEBI:58262"/>
        <dbReference type="ChEBI" id="CHEBI:58349"/>
        <dbReference type="EC" id="1.1.1.267"/>
    </reaction>
    <physiologicalReaction direction="right-to-left" evidence="8">
        <dbReference type="Rhea" id="RHEA:13719"/>
    </physiologicalReaction>
</comment>
<dbReference type="RefSeq" id="WP_145304052.1">
    <property type="nucleotide sequence ID" value="NZ_CP036299.1"/>
</dbReference>
<dbReference type="OrthoDB" id="9806546at2"/>
<dbReference type="Gene3D" id="1.10.1740.10">
    <property type="match status" value="1"/>
</dbReference>
<dbReference type="GO" id="GO:0051484">
    <property type="term" value="P:isopentenyl diphosphate biosynthetic process, methylerythritol 4-phosphate pathway involved in terpenoid biosynthetic process"/>
    <property type="evidence" value="ECO:0007669"/>
    <property type="project" value="TreeGrafter"/>
</dbReference>
<keyword evidence="9" id="KW-0460">Magnesium</keyword>
<evidence type="ECO:0000313" key="13">
    <source>
        <dbReference type="EMBL" id="QDV32092.1"/>
    </source>
</evidence>
<evidence type="ECO:0000256" key="9">
    <source>
        <dbReference type="HAMAP-Rule" id="MF_00183"/>
    </source>
</evidence>
<evidence type="ECO:0000313" key="14">
    <source>
        <dbReference type="Proteomes" id="UP000315349"/>
    </source>
</evidence>
<evidence type="ECO:0000256" key="7">
    <source>
        <dbReference type="ARBA" id="ARBA00023229"/>
    </source>
</evidence>
<dbReference type="Pfam" id="PF02670">
    <property type="entry name" value="DXP_reductoisom"/>
    <property type="match status" value="1"/>
</dbReference>
<dbReference type="GO" id="GO:0030145">
    <property type="term" value="F:manganese ion binding"/>
    <property type="evidence" value="ECO:0007669"/>
    <property type="project" value="TreeGrafter"/>
</dbReference>
<dbReference type="PANTHER" id="PTHR30525:SF0">
    <property type="entry name" value="1-DEOXY-D-XYLULOSE 5-PHOSPHATE REDUCTOISOMERASE, CHLOROPLASTIC"/>
    <property type="match status" value="1"/>
</dbReference>
<feature type="binding site" evidence="9">
    <location>
        <position position="122"/>
    </location>
    <ligand>
        <name>NADPH</name>
        <dbReference type="ChEBI" id="CHEBI:57783"/>
    </ligand>
</feature>
<organism evidence="13 14">
    <name type="scientific">Planctopirus ephydatiae</name>
    <dbReference type="NCBI Taxonomy" id="2528019"/>
    <lineage>
        <taxon>Bacteria</taxon>
        <taxon>Pseudomonadati</taxon>
        <taxon>Planctomycetota</taxon>
        <taxon>Planctomycetia</taxon>
        <taxon>Planctomycetales</taxon>
        <taxon>Planctomycetaceae</taxon>
        <taxon>Planctopirus</taxon>
    </lineage>
</organism>
<dbReference type="GO" id="GO:0016853">
    <property type="term" value="F:isomerase activity"/>
    <property type="evidence" value="ECO:0007669"/>
    <property type="project" value="UniProtKB-KW"/>
</dbReference>
<keyword evidence="4 9" id="KW-0521">NADP</keyword>
<keyword evidence="6 9" id="KW-0464">Manganese</keyword>
<dbReference type="SUPFAM" id="SSF55347">
    <property type="entry name" value="Glyceraldehyde-3-phosphate dehydrogenase-like, C-terminal domain"/>
    <property type="match status" value="1"/>
</dbReference>
<feature type="binding site" evidence="9">
    <location>
        <position position="10"/>
    </location>
    <ligand>
        <name>NADPH</name>
        <dbReference type="ChEBI" id="CHEBI:57783"/>
    </ligand>
</feature>
<comment type="function">
    <text evidence="9">Catalyzes the NADPH-dependent rearrangement and reduction of 1-deoxy-D-xylulose-5-phosphate (DXP) to 2-C-methyl-D-erythritol 4-phosphate (MEP).</text>
</comment>
<dbReference type="GO" id="GO:0070402">
    <property type="term" value="F:NADPH binding"/>
    <property type="evidence" value="ECO:0007669"/>
    <property type="project" value="InterPro"/>
</dbReference>